<protein>
    <submittedName>
        <fullName evidence="2">ZIP family metal transporter</fullName>
    </submittedName>
</protein>
<feature type="transmembrane region" description="Helical" evidence="1">
    <location>
        <begin position="185"/>
        <end position="203"/>
    </location>
</feature>
<gene>
    <name evidence="2" type="ORF">MTR65_09480</name>
</gene>
<feature type="transmembrane region" description="Helical" evidence="1">
    <location>
        <begin position="12"/>
        <end position="31"/>
    </location>
</feature>
<sequence>MAAMSGSPTLSLLLVGLATALATYAGGVITLRLVRKSTLIFGVTSGFVLGLALFDLLPEALHGQTGPGATATVLVMALIGLGAGLLLHHLPETAAPKASAGRIALLAHSLLDGVGIGLAFQISPTTGWIVAAAVLAHDLADGANMAGLSLAHGHAHNAPRWLLANSLAPLLGIVLGQLLPMGEAHFALLLALFSGSFLYIGLFELWPRSAAGEGLLRTAMASGAGLVFMGTVITLAHG</sequence>
<keyword evidence="1" id="KW-0812">Transmembrane</keyword>
<feature type="transmembrane region" description="Helical" evidence="1">
    <location>
        <begin position="162"/>
        <end position="179"/>
    </location>
</feature>
<evidence type="ECO:0000313" key="2">
    <source>
        <dbReference type="EMBL" id="MCJ1960909.1"/>
    </source>
</evidence>
<name>A0ABT0ACK4_9SPHN</name>
<keyword evidence="1" id="KW-1133">Transmembrane helix</keyword>
<comment type="caution">
    <text evidence="2">The sequence shown here is derived from an EMBL/GenBank/DDBJ whole genome shotgun (WGS) entry which is preliminary data.</text>
</comment>
<accession>A0ABT0ACK4</accession>
<dbReference type="EMBL" id="JALHAT010000012">
    <property type="protein sequence ID" value="MCJ1960909.1"/>
    <property type="molecule type" value="Genomic_DNA"/>
</dbReference>
<dbReference type="Proteomes" id="UP001162802">
    <property type="component" value="Unassembled WGS sequence"/>
</dbReference>
<dbReference type="RefSeq" id="WP_243799470.1">
    <property type="nucleotide sequence ID" value="NZ_JALHAT010000012.1"/>
</dbReference>
<feature type="transmembrane region" description="Helical" evidence="1">
    <location>
        <begin position="69"/>
        <end position="91"/>
    </location>
</feature>
<feature type="transmembrane region" description="Helical" evidence="1">
    <location>
        <begin position="215"/>
        <end position="236"/>
    </location>
</feature>
<proteinExistence type="predicted"/>
<feature type="transmembrane region" description="Helical" evidence="1">
    <location>
        <begin position="38"/>
        <end position="57"/>
    </location>
</feature>
<keyword evidence="1" id="KW-0472">Membrane</keyword>
<reference evidence="2" key="1">
    <citation type="submission" date="2022-03" db="EMBL/GenBank/DDBJ databases">
        <title>Identification of a novel bacterium isolated from mangrove sediments.</title>
        <authorList>
            <person name="Pan X."/>
        </authorList>
    </citation>
    <scope>NUCLEOTIDE SEQUENCE</scope>
    <source>
        <strain evidence="2">B2637</strain>
    </source>
</reference>
<evidence type="ECO:0000256" key="1">
    <source>
        <dbReference type="SAM" id="Phobius"/>
    </source>
</evidence>
<organism evidence="2 3">
    <name type="scientific">Novosphingobium mangrovi</name>
    <name type="common">ex Hu et al. 2023</name>
    <dbReference type="NCBI Taxonomy" id="2930094"/>
    <lineage>
        <taxon>Bacteria</taxon>
        <taxon>Pseudomonadati</taxon>
        <taxon>Pseudomonadota</taxon>
        <taxon>Alphaproteobacteria</taxon>
        <taxon>Sphingomonadales</taxon>
        <taxon>Sphingomonadaceae</taxon>
        <taxon>Novosphingobium</taxon>
    </lineage>
</organism>
<evidence type="ECO:0000313" key="3">
    <source>
        <dbReference type="Proteomes" id="UP001162802"/>
    </source>
</evidence>
<keyword evidence="3" id="KW-1185">Reference proteome</keyword>